<keyword evidence="2" id="KW-0732">Signal</keyword>
<reference evidence="4 5" key="1">
    <citation type="journal article" date="2015" name="Genome Biol.">
        <title>Comparative genomics of Steinernema reveals deeply conserved gene regulatory networks.</title>
        <authorList>
            <person name="Dillman A.R."/>
            <person name="Macchietto M."/>
            <person name="Porter C.F."/>
            <person name="Rogers A."/>
            <person name="Williams B."/>
            <person name="Antoshechkin I."/>
            <person name="Lee M.M."/>
            <person name="Goodwin Z."/>
            <person name="Lu X."/>
            <person name="Lewis E.E."/>
            <person name="Goodrich-Blair H."/>
            <person name="Stock S.P."/>
            <person name="Adams B.J."/>
            <person name="Sternberg P.W."/>
            <person name="Mortazavi A."/>
        </authorList>
    </citation>
    <scope>NUCLEOTIDE SEQUENCE [LARGE SCALE GENOMIC DNA]</scope>
    <source>
        <strain evidence="4 5">ALL</strain>
    </source>
</reference>
<dbReference type="Gene3D" id="3.30.710.10">
    <property type="entry name" value="Potassium Channel Kv1.1, Chain A"/>
    <property type="match status" value="1"/>
</dbReference>
<evidence type="ECO:0000313" key="5">
    <source>
        <dbReference type="Proteomes" id="UP000298663"/>
    </source>
</evidence>
<feature type="chain" id="PRO_5020812556" description="Potassium channel tetramerisation-type BTB domain-containing protein" evidence="2">
    <location>
        <begin position="28"/>
        <end position="179"/>
    </location>
</feature>
<feature type="region of interest" description="Disordered" evidence="1">
    <location>
        <begin position="156"/>
        <end position="179"/>
    </location>
</feature>
<accession>A0A4U5NDD1</accession>
<dbReference type="OrthoDB" id="2414723at2759"/>
<dbReference type="Proteomes" id="UP000298663">
    <property type="component" value="Unassembled WGS sequence"/>
</dbReference>
<dbReference type="Pfam" id="PF02214">
    <property type="entry name" value="BTB_2"/>
    <property type="match status" value="1"/>
</dbReference>
<dbReference type="EMBL" id="AZBU02000004">
    <property type="protein sequence ID" value="TKR80596.1"/>
    <property type="molecule type" value="Genomic_DNA"/>
</dbReference>
<organism evidence="4 5">
    <name type="scientific">Steinernema carpocapsae</name>
    <name type="common">Entomopathogenic nematode</name>
    <dbReference type="NCBI Taxonomy" id="34508"/>
    <lineage>
        <taxon>Eukaryota</taxon>
        <taxon>Metazoa</taxon>
        <taxon>Ecdysozoa</taxon>
        <taxon>Nematoda</taxon>
        <taxon>Chromadorea</taxon>
        <taxon>Rhabditida</taxon>
        <taxon>Tylenchina</taxon>
        <taxon>Panagrolaimomorpha</taxon>
        <taxon>Strongyloidoidea</taxon>
        <taxon>Steinernematidae</taxon>
        <taxon>Steinernema</taxon>
    </lineage>
</organism>
<gene>
    <name evidence="4" type="ORF">L596_014648</name>
</gene>
<sequence>MSESAFAYGSLDAMLFFVFDFVQLVFSSCVARCPAVAPLALPPPPSIAITVEMASANPTFKPSDIVQLNVGGQRFDTSLKTLLVDKSSEIYQHFVVLLDADLTPAKMPPRDPRGAFFLDRDPEHFRTLLNNFRFLAELQNKSRLKNGKSHESLSMLGVEEGEPSDAKKATGLFSKFRRT</sequence>
<dbReference type="GO" id="GO:0051260">
    <property type="term" value="P:protein homooligomerization"/>
    <property type="evidence" value="ECO:0007669"/>
    <property type="project" value="InterPro"/>
</dbReference>
<reference evidence="4 5" key="2">
    <citation type="journal article" date="2019" name="G3 (Bethesda)">
        <title>Hybrid Assembly of the Genome of the Entomopathogenic Nematode Steinernema carpocapsae Identifies the X-Chromosome.</title>
        <authorList>
            <person name="Serra L."/>
            <person name="Macchietto M."/>
            <person name="Macias-Munoz A."/>
            <person name="McGill C.J."/>
            <person name="Rodriguez I.M."/>
            <person name="Rodriguez B."/>
            <person name="Murad R."/>
            <person name="Mortazavi A."/>
        </authorList>
    </citation>
    <scope>NUCLEOTIDE SEQUENCE [LARGE SCALE GENOMIC DNA]</scope>
    <source>
        <strain evidence="4 5">ALL</strain>
    </source>
</reference>
<evidence type="ECO:0000256" key="1">
    <source>
        <dbReference type="SAM" id="MobiDB-lite"/>
    </source>
</evidence>
<evidence type="ECO:0000256" key="2">
    <source>
        <dbReference type="SAM" id="SignalP"/>
    </source>
</evidence>
<dbReference type="InterPro" id="IPR011333">
    <property type="entry name" value="SKP1/BTB/POZ_sf"/>
</dbReference>
<comment type="caution">
    <text evidence="4">The sequence shown here is derived from an EMBL/GenBank/DDBJ whole genome shotgun (WGS) entry which is preliminary data.</text>
</comment>
<protein>
    <recommendedName>
        <fullName evidence="3">Potassium channel tetramerisation-type BTB domain-containing protein</fullName>
    </recommendedName>
</protein>
<feature type="signal peptide" evidence="2">
    <location>
        <begin position="1"/>
        <end position="27"/>
    </location>
</feature>
<name>A0A4U5NDD1_STECR</name>
<evidence type="ECO:0000259" key="3">
    <source>
        <dbReference type="Pfam" id="PF02214"/>
    </source>
</evidence>
<feature type="domain" description="Potassium channel tetramerisation-type BTB" evidence="3">
    <location>
        <begin position="66"/>
        <end position="141"/>
    </location>
</feature>
<keyword evidence="5" id="KW-1185">Reference proteome</keyword>
<dbReference type="SUPFAM" id="SSF54695">
    <property type="entry name" value="POZ domain"/>
    <property type="match status" value="1"/>
</dbReference>
<proteinExistence type="predicted"/>
<dbReference type="InterPro" id="IPR003131">
    <property type="entry name" value="T1-type_BTB"/>
</dbReference>
<dbReference type="AlphaFoldDB" id="A0A4U5NDD1"/>
<evidence type="ECO:0000313" key="4">
    <source>
        <dbReference type="EMBL" id="TKR80596.1"/>
    </source>
</evidence>